<protein>
    <submittedName>
        <fullName evidence="3">Alpha/beta hydrolase</fullName>
    </submittedName>
</protein>
<keyword evidence="4" id="KW-1185">Reference proteome</keyword>
<keyword evidence="1" id="KW-1133">Transmembrane helix</keyword>
<name>A0ABV4AYA0_9BURK</name>
<reference evidence="3 4" key="1">
    <citation type="journal article" date="2016" name="Int. J. Syst. Evol. Microbiol.">
        <title>Description of Comamonas sediminis sp. nov., isolated from lagoon sediments.</title>
        <authorList>
            <person name="Subhash Y."/>
            <person name="Bang J.J."/>
            <person name="You T.H."/>
            <person name="Lee S.S."/>
        </authorList>
    </citation>
    <scope>NUCLEOTIDE SEQUENCE [LARGE SCALE GENOMIC DNA]</scope>
    <source>
        <strain evidence="3 4">JCM 31169</strain>
    </source>
</reference>
<dbReference type="InterPro" id="IPR029058">
    <property type="entry name" value="AB_hydrolase_fold"/>
</dbReference>
<dbReference type="InterPro" id="IPR000073">
    <property type="entry name" value="AB_hydrolase_1"/>
</dbReference>
<feature type="domain" description="AB hydrolase-1" evidence="2">
    <location>
        <begin position="78"/>
        <end position="175"/>
    </location>
</feature>
<sequence length="302" mass="32282">MTPLFFPLHPLGWVAAAMALLCLGGVAVAWLLAGWLAQPHRQHIGAAPPELGAVAVEIASADGAVRGWYAPGEPGRGAVLLLHGIRSDRRAMLPRALALQRMGHGVLLMDLPAHGESDGGMLSFGPREGLGVAQALTWLQEQLPAEKVAVIGVSLGGASLLMAELPQSPDAVVLEGVFPTLRAAVDNRVRAVLGPLAPLARIATPLLLWQMPLRLGLEPNKLRPIDHLASWTLPVMVLGGTEDRYTPPAETRQMAEAANQARRSPQPLWLVPGAAHVDLHQFAPQAYEEQVFGFLQAHLHTR</sequence>
<proteinExistence type="predicted"/>
<feature type="transmembrane region" description="Helical" evidence="1">
    <location>
        <begin position="12"/>
        <end position="33"/>
    </location>
</feature>
<evidence type="ECO:0000256" key="1">
    <source>
        <dbReference type="SAM" id="Phobius"/>
    </source>
</evidence>
<evidence type="ECO:0000313" key="3">
    <source>
        <dbReference type="EMBL" id="MEY2250184.1"/>
    </source>
</evidence>
<dbReference type="GO" id="GO:0016787">
    <property type="term" value="F:hydrolase activity"/>
    <property type="evidence" value="ECO:0007669"/>
    <property type="project" value="UniProtKB-KW"/>
</dbReference>
<evidence type="ECO:0000259" key="2">
    <source>
        <dbReference type="Pfam" id="PF00561"/>
    </source>
</evidence>
<keyword evidence="1" id="KW-0812">Transmembrane</keyword>
<dbReference type="EMBL" id="JBGBDC010000001">
    <property type="protein sequence ID" value="MEY2250184.1"/>
    <property type="molecule type" value="Genomic_DNA"/>
</dbReference>
<accession>A0ABV4AYA0</accession>
<dbReference type="SUPFAM" id="SSF53474">
    <property type="entry name" value="alpha/beta-Hydrolases"/>
    <property type="match status" value="1"/>
</dbReference>
<dbReference type="PANTHER" id="PTHR43358">
    <property type="entry name" value="ALPHA/BETA-HYDROLASE"/>
    <property type="match status" value="1"/>
</dbReference>
<keyword evidence="3" id="KW-0378">Hydrolase</keyword>
<dbReference type="PANTHER" id="PTHR43358:SF4">
    <property type="entry name" value="ALPHA_BETA HYDROLASE FOLD-1 DOMAIN-CONTAINING PROTEIN"/>
    <property type="match status" value="1"/>
</dbReference>
<evidence type="ECO:0000313" key="4">
    <source>
        <dbReference type="Proteomes" id="UP001562178"/>
    </source>
</evidence>
<dbReference type="Pfam" id="PF00561">
    <property type="entry name" value="Abhydrolase_1"/>
    <property type="match status" value="1"/>
</dbReference>
<dbReference type="Gene3D" id="3.40.50.1820">
    <property type="entry name" value="alpha/beta hydrolase"/>
    <property type="match status" value="1"/>
</dbReference>
<keyword evidence="1" id="KW-0472">Membrane</keyword>
<organism evidence="3 4">
    <name type="scientific">Comamonas sediminis</name>
    <dbReference type="NCBI Taxonomy" id="1783360"/>
    <lineage>
        <taxon>Bacteria</taxon>
        <taxon>Pseudomonadati</taxon>
        <taxon>Pseudomonadota</taxon>
        <taxon>Betaproteobacteria</taxon>
        <taxon>Burkholderiales</taxon>
        <taxon>Comamonadaceae</taxon>
        <taxon>Comamonas</taxon>
    </lineage>
</organism>
<comment type="caution">
    <text evidence="3">The sequence shown here is derived from an EMBL/GenBank/DDBJ whole genome shotgun (WGS) entry which is preliminary data.</text>
</comment>
<gene>
    <name evidence="3" type="ORF">AB7A72_04140</name>
</gene>
<dbReference type="InterPro" id="IPR052920">
    <property type="entry name" value="DNA-binding_regulatory"/>
</dbReference>
<dbReference type="Proteomes" id="UP001562178">
    <property type="component" value="Unassembled WGS sequence"/>
</dbReference>